<dbReference type="Pfam" id="PF02604">
    <property type="entry name" value="PhdYeFM_antitox"/>
    <property type="match status" value="1"/>
</dbReference>
<dbReference type="SUPFAM" id="SSF143120">
    <property type="entry name" value="YefM-like"/>
    <property type="match status" value="1"/>
</dbReference>
<name>B9XI00_PEDPL</name>
<evidence type="ECO:0000256" key="1">
    <source>
        <dbReference type="ARBA" id="ARBA00009981"/>
    </source>
</evidence>
<dbReference type="Gene3D" id="3.40.1620.10">
    <property type="entry name" value="YefM-like domain"/>
    <property type="match status" value="1"/>
</dbReference>
<dbReference type="OrthoDB" id="200383at2"/>
<dbReference type="Proteomes" id="UP000003688">
    <property type="component" value="Unassembled WGS sequence"/>
</dbReference>
<comment type="similarity">
    <text evidence="1 2">Belongs to the phD/YefM antitoxin family.</text>
</comment>
<evidence type="ECO:0000256" key="2">
    <source>
        <dbReference type="RuleBase" id="RU362080"/>
    </source>
</evidence>
<keyword evidence="4" id="KW-1185">Reference proteome</keyword>
<protein>
    <recommendedName>
        <fullName evidence="2">Antitoxin</fullName>
    </recommendedName>
</protein>
<comment type="caution">
    <text evidence="3">The sequence shown here is derived from an EMBL/GenBank/DDBJ whole genome shotgun (WGS) entry which is preliminary data.</text>
</comment>
<comment type="function">
    <text evidence="2">Antitoxin component of a type II toxin-antitoxin (TA) system.</text>
</comment>
<dbReference type="InterPro" id="IPR006442">
    <property type="entry name" value="Antitoxin_Phd/YefM"/>
</dbReference>
<dbReference type="EMBL" id="ABOX02000016">
    <property type="protein sequence ID" value="EEF60493.1"/>
    <property type="molecule type" value="Genomic_DNA"/>
</dbReference>
<dbReference type="AlphaFoldDB" id="B9XI00"/>
<proteinExistence type="inferred from homology"/>
<accession>B9XI00</accession>
<dbReference type="RefSeq" id="WP_007415444.1">
    <property type="nucleotide sequence ID" value="NZ_ABOX02000016.1"/>
</dbReference>
<dbReference type="InterPro" id="IPR036165">
    <property type="entry name" value="YefM-like_sf"/>
</dbReference>
<reference evidence="3 4" key="1">
    <citation type="journal article" date="2011" name="J. Bacteriol.">
        <title>Genome sequence of 'Pedosphaera parvula' Ellin514, an aerobic Verrucomicrobial isolate from pasture soil.</title>
        <authorList>
            <person name="Kant R."/>
            <person name="van Passel M.W."/>
            <person name="Sangwan P."/>
            <person name="Palva A."/>
            <person name="Lucas S."/>
            <person name="Copeland A."/>
            <person name="Lapidus A."/>
            <person name="Glavina Del Rio T."/>
            <person name="Dalin E."/>
            <person name="Tice H."/>
            <person name="Bruce D."/>
            <person name="Goodwin L."/>
            <person name="Pitluck S."/>
            <person name="Chertkov O."/>
            <person name="Larimer F.W."/>
            <person name="Land M.L."/>
            <person name="Hauser L."/>
            <person name="Brettin T.S."/>
            <person name="Detter J.C."/>
            <person name="Han S."/>
            <person name="de Vos W.M."/>
            <person name="Janssen P.H."/>
            <person name="Smidt H."/>
        </authorList>
    </citation>
    <scope>NUCLEOTIDE SEQUENCE [LARGE SCALE GENOMIC DNA]</scope>
    <source>
        <strain evidence="3 4">Ellin514</strain>
    </source>
</reference>
<organism evidence="3 4">
    <name type="scientific">Pedosphaera parvula (strain Ellin514)</name>
    <dbReference type="NCBI Taxonomy" id="320771"/>
    <lineage>
        <taxon>Bacteria</taxon>
        <taxon>Pseudomonadati</taxon>
        <taxon>Verrucomicrobiota</taxon>
        <taxon>Pedosphaerae</taxon>
        <taxon>Pedosphaerales</taxon>
        <taxon>Pedosphaeraceae</taxon>
        <taxon>Pedosphaera</taxon>
    </lineage>
</organism>
<gene>
    <name evidence="3" type="ORF">Cflav_PD3463</name>
</gene>
<evidence type="ECO:0000313" key="3">
    <source>
        <dbReference type="EMBL" id="EEF60493.1"/>
    </source>
</evidence>
<evidence type="ECO:0000313" key="4">
    <source>
        <dbReference type="Proteomes" id="UP000003688"/>
    </source>
</evidence>
<dbReference type="STRING" id="320771.Cflav_PD3463"/>
<dbReference type="NCBIfam" id="TIGR01552">
    <property type="entry name" value="phd_fam"/>
    <property type="match status" value="1"/>
</dbReference>
<sequence length="87" mass="9773">MKTVTIRELHAKTGKWVRDAARHGEILVTDHGRTVARIVPEVEAREIPYFARRQLSSRFQKLAASGKLSRGVDSTLAISEDRDDTIS</sequence>